<feature type="domain" description="YqcC-like" evidence="1">
    <location>
        <begin position="19"/>
        <end position="115"/>
    </location>
</feature>
<dbReference type="InterPro" id="IPR036814">
    <property type="entry name" value="YqcC-like_sf"/>
</dbReference>
<proteinExistence type="predicted"/>
<dbReference type="Proteomes" id="UP000644693">
    <property type="component" value="Unassembled WGS sequence"/>
</dbReference>
<dbReference type="Gene3D" id="1.20.1440.40">
    <property type="entry name" value="YqcC-like"/>
    <property type="match status" value="1"/>
</dbReference>
<dbReference type="RefSeq" id="WP_189478166.1">
    <property type="nucleotide sequence ID" value="NZ_BMYM01000002.1"/>
</dbReference>
<protein>
    <recommendedName>
        <fullName evidence="1">YqcC-like domain-containing protein</fullName>
    </recommendedName>
</protein>
<reference evidence="2" key="2">
    <citation type="submission" date="2020-09" db="EMBL/GenBank/DDBJ databases">
        <authorList>
            <person name="Sun Q."/>
            <person name="Kim S."/>
        </authorList>
    </citation>
    <scope>NUCLEOTIDE SEQUENCE</scope>
    <source>
        <strain evidence="2">KCTC 23430</strain>
    </source>
</reference>
<evidence type="ECO:0000313" key="3">
    <source>
        <dbReference type="Proteomes" id="UP000644693"/>
    </source>
</evidence>
<gene>
    <name evidence="2" type="ORF">GCM10007053_25550</name>
</gene>
<reference evidence="2" key="1">
    <citation type="journal article" date="2014" name="Int. J. Syst. Evol. Microbiol.">
        <title>Complete genome sequence of Corynebacterium casei LMG S-19264T (=DSM 44701T), isolated from a smear-ripened cheese.</title>
        <authorList>
            <consortium name="US DOE Joint Genome Institute (JGI-PGF)"/>
            <person name="Walter F."/>
            <person name="Albersmeier A."/>
            <person name="Kalinowski J."/>
            <person name="Ruckert C."/>
        </authorList>
    </citation>
    <scope>NUCLEOTIDE SEQUENCE</scope>
    <source>
        <strain evidence="2">KCTC 23430</strain>
    </source>
</reference>
<keyword evidence="3" id="KW-1185">Reference proteome</keyword>
<dbReference type="AlphaFoldDB" id="A0A919CLG5"/>
<comment type="caution">
    <text evidence="2">The sequence shown here is derived from an EMBL/GenBank/DDBJ whole genome shotgun (WGS) entry which is preliminary data.</text>
</comment>
<sequence length="128" mass="14186">MSDQQEAINESNAVVRTDIAAVLIDVEAQLRQLGLWDKIPPSAEALASEQPFCVDTLTLPQWLQFVFLPTLYTMLDNHQPLPDRCGIAPMAEEFFRGSGLSYETLVTLLERIDELLSGTAGDDNYTVA</sequence>
<dbReference type="EMBL" id="BMYM01000002">
    <property type="protein sequence ID" value="GHD36766.1"/>
    <property type="molecule type" value="Genomic_DNA"/>
</dbReference>
<organism evidence="2 3">
    <name type="scientific">Parahalioglobus pacificus</name>
    <dbReference type="NCBI Taxonomy" id="930806"/>
    <lineage>
        <taxon>Bacteria</taxon>
        <taxon>Pseudomonadati</taxon>
        <taxon>Pseudomonadota</taxon>
        <taxon>Gammaproteobacteria</taxon>
        <taxon>Cellvibrionales</taxon>
        <taxon>Halieaceae</taxon>
        <taxon>Parahalioglobus</taxon>
    </lineage>
</organism>
<dbReference type="PANTHER" id="PTHR39586">
    <property type="entry name" value="CYTOPLASMIC PROTEIN-RELATED"/>
    <property type="match status" value="1"/>
</dbReference>
<dbReference type="InterPro" id="IPR023376">
    <property type="entry name" value="YqcC-like_dom"/>
</dbReference>
<name>A0A919CLG5_9GAMM</name>
<dbReference type="GO" id="GO:0044010">
    <property type="term" value="P:single-species biofilm formation"/>
    <property type="evidence" value="ECO:0007669"/>
    <property type="project" value="TreeGrafter"/>
</dbReference>
<dbReference type="InterPro" id="IPR007384">
    <property type="entry name" value="UCP006257"/>
</dbReference>
<dbReference type="SUPFAM" id="SSF158452">
    <property type="entry name" value="YqcC-like"/>
    <property type="match status" value="1"/>
</dbReference>
<evidence type="ECO:0000313" key="2">
    <source>
        <dbReference type="EMBL" id="GHD36766.1"/>
    </source>
</evidence>
<evidence type="ECO:0000259" key="1">
    <source>
        <dbReference type="Pfam" id="PF04287"/>
    </source>
</evidence>
<accession>A0A919CLG5</accession>
<dbReference type="PANTHER" id="PTHR39586:SF1">
    <property type="entry name" value="CYTOPLASMIC PROTEIN"/>
    <property type="match status" value="1"/>
</dbReference>
<dbReference type="Pfam" id="PF04287">
    <property type="entry name" value="DUF446"/>
    <property type="match status" value="1"/>
</dbReference>